<evidence type="ECO:0000259" key="3">
    <source>
        <dbReference type="SMART" id="SM01022"/>
    </source>
</evidence>
<dbReference type="Proteomes" id="UP000516656">
    <property type="component" value="Chromosome 1"/>
</dbReference>
<feature type="active site" description="Nucleophile" evidence="2">
    <location>
        <position position="26"/>
    </location>
</feature>
<dbReference type="EMBL" id="AP018045">
    <property type="protein sequence ID" value="BAX53448.1"/>
    <property type="molecule type" value="Genomic_DNA"/>
</dbReference>
<evidence type="ECO:0000256" key="1">
    <source>
        <dbReference type="ARBA" id="ARBA00022801"/>
    </source>
</evidence>
<dbReference type="SMART" id="SM01022">
    <property type="entry name" value="ASCH"/>
    <property type="match status" value="1"/>
</dbReference>
<feature type="active site" description="Proton donor" evidence="2">
    <location>
        <position position="76"/>
    </location>
</feature>
<feature type="domain" description="ASCH" evidence="3">
    <location>
        <begin position="8"/>
        <end position="106"/>
    </location>
</feature>
<accession>A0A1V1V3T7</accession>
<name>A0A1V1V3T7_PHODP</name>
<dbReference type="NCBIfam" id="NF003443">
    <property type="entry name" value="PRK04980.1"/>
    <property type="match status" value="1"/>
</dbReference>
<evidence type="ECO:0000256" key="2">
    <source>
        <dbReference type="HAMAP-Rule" id="MF_00684"/>
    </source>
</evidence>
<dbReference type="InterPro" id="IPR015947">
    <property type="entry name" value="PUA-like_sf"/>
</dbReference>
<keyword evidence="1 2" id="KW-0378">Hydrolase</keyword>
<comment type="catalytic activity">
    <reaction evidence="2">
        <text>N(4)-acetylcytidine + H2O = cytidine + acetate + H(+)</text>
        <dbReference type="Rhea" id="RHEA:62932"/>
        <dbReference type="ChEBI" id="CHEBI:15377"/>
        <dbReference type="ChEBI" id="CHEBI:15378"/>
        <dbReference type="ChEBI" id="CHEBI:17562"/>
        <dbReference type="ChEBI" id="CHEBI:30089"/>
        <dbReference type="ChEBI" id="CHEBI:70989"/>
        <dbReference type="EC" id="3.5.1.135"/>
    </reaction>
</comment>
<dbReference type="RefSeq" id="WP_086956994.1">
    <property type="nucleotide sequence ID" value="NZ_AP018045.1"/>
</dbReference>
<proteinExistence type="inferred from homology"/>
<evidence type="ECO:0000313" key="5">
    <source>
        <dbReference type="EMBL" id="QOD57454.1"/>
    </source>
</evidence>
<dbReference type="GO" id="GO:0016813">
    <property type="term" value="F:hydrolase activity, acting on carbon-nitrogen (but not peptide) bonds, in linear amidines"/>
    <property type="evidence" value="ECO:0007669"/>
    <property type="project" value="UniProtKB-UniRule"/>
</dbReference>
<dbReference type="AlphaFoldDB" id="A0A1V1V3T7"/>
<dbReference type="GO" id="GO:0005829">
    <property type="term" value="C:cytosol"/>
    <property type="evidence" value="ECO:0007669"/>
    <property type="project" value="TreeGrafter"/>
</dbReference>
<evidence type="ECO:0000313" key="4">
    <source>
        <dbReference type="EMBL" id="BAX53448.1"/>
    </source>
</evidence>
<reference evidence="6" key="2">
    <citation type="submission" date="2017-05" db="EMBL/GenBank/DDBJ databases">
        <title>Whole genome sequence of fish pathogenic bacteria, Photobacterium damselae subsp. piscicida, strain 91-197, isolated from hybrid striped bass (Morone sp.) in USA.</title>
        <authorList>
            <person name="Teru Y."/>
            <person name="Hikima J."/>
            <person name="Kono T."/>
            <person name="Sakai M."/>
            <person name="Takano T."/>
            <person name="Hawke J.P."/>
            <person name="Takeyama H."/>
            <person name="Aoki T."/>
        </authorList>
    </citation>
    <scope>NUCLEOTIDE SEQUENCE [LARGE SCALE GENOMIC DNA]</scope>
    <source>
        <strain evidence="6">91-197</strain>
    </source>
</reference>
<dbReference type="PANTHER" id="PTHR38088:SF2">
    <property type="entry name" value="UCP029143 FAMILY PROTEIN"/>
    <property type="match status" value="1"/>
</dbReference>
<dbReference type="InterPro" id="IPR008314">
    <property type="entry name" value="AC4CH"/>
</dbReference>
<sequence length="110" mass="12898">MSQVPTKITFFEWLAPLIVSGNKTITIRDESESYYLPGSQVEVFTLETNKKFCEIEIESVEPILFEEINEFHAQQEFMELQNLKDLIKEIYPDQEQLYVIAYKLLAVTDN</sequence>
<gene>
    <name evidence="5" type="ORF">IC627_05785</name>
    <name evidence="4" type="ORF">PDPUS_1_02074</name>
</gene>
<comment type="similarity">
    <text evidence="2">Belongs to the N(4)-acetylcytidine amidohydrolase family.</text>
</comment>
<dbReference type="EMBL" id="CP061854">
    <property type="protein sequence ID" value="QOD57454.1"/>
    <property type="molecule type" value="Genomic_DNA"/>
</dbReference>
<dbReference type="PIRSF" id="PIRSF029143">
    <property type="entry name" value="UCP029143"/>
    <property type="match status" value="1"/>
</dbReference>
<evidence type="ECO:0000313" key="7">
    <source>
        <dbReference type="Proteomes" id="UP000516656"/>
    </source>
</evidence>
<dbReference type="SUPFAM" id="SSF88697">
    <property type="entry name" value="PUA domain-like"/>
    <property type="match status" value="1"/>
</dbReference>
<protein>
    <recommendedName>
        <fullName evidence="2">N(4)-acetylcytidine amidohydrolase</fullName>
        <shortName evidence="2">ac4C amidohydrolase</shortName>
        <ecNumber evidence="2">3.5.1.135</ecNumber>
    </recommendedName>
</protein>
<feature type="active site" description="Proton acceptor" evidence="2">
    <location>
        <position position="23"/>
    </location>
</feature>
<comment type="catalytic activity">
    <reaction evidence="2">
        <text>N(4)-acetyl-2'-deoxycytidine + H2O = 2'-deoxycytidine + acetate + H(+)</text>
        <dbReference type="Rhea" id="RHEA:62936"/>
        <dbReference type="ChEBI" id="CHEBI:15377"/>
        <dbReference type="ChEBI" id="CHEBI:15378"/>
        <dbReference type="ChEBI" id="CHEBI:15698"/>
        <dbReference type="ChEBI" id="CHEBI:30089"/>
        <dbReference type="ChEBI" id="CHEBI:146133"/>
        <dbReference type="EC" id="3.5.1.135"/>
    </reaction>
</comment>
<comment type="catalytic activity">
    <reaction evidence="2">
        <text>N(4)-acetylcytosine + H2O = cytosine + acetate + H(+)</text>
        <dbReference type="Rhea" id="RHEA:62940"/>
        <dbReference type="ChEBI" id="CHEBI:15377"/>
        <dbReference type="ChEBI" id="CHEBI:15378"/>
        <dbReference type="ChEBI" id="CHEBI:16040"/>
        <dbReference type="ChEBI" id="CHEBI:30089"/>
        <dbReference type="ChEBI" id="CHEBI:146134"/>
        <dbReference type="EC" id="3.5.1.135"/>
    </reaction>
</comment>
<evidence type="ECO:0000313" key="6">
    <source>
        <dbReference type="Proteomes" id="UP000218676"/>
    </source>
</evidence>
<dbReference type="Gene3D" id="2.30.130.30">
    <property type="entry name" value="Hypothetical protein"/>
    <property type="match status" value="1"/>
</dbReference>
<dbReference type="InterPro" id="IPR007374">
    <property type="entry name" value="ASCH_domain"/>
</dbReference>
<reference evidence="5 7" key="3">
    <citation type="submission" date="2020-09" db="EMBL/GenBank/DDBJ databases">
        <title>Complete, closed and curated genome sequences of Photobacterium damselae subsp. piscicida isolates from Australia indicate localised evolution and additional plasmid-borne pathogenicity mechanisms.</title>
        <authorList>
            <person name="Baseggio L."/>
            <person name="Silayeva O."/>
            <person name="Buller N."/>
            <person name="Landos M."/>
            <person name="Engelstaedter J."/>
            <person name="Barnes A.C."/>
        </authorList>
    </citation>
    <scope>NUCLEOTIDE SEQUENCE [LARGE SCALE GENOMIC DNA]</scope>
    <source>
        <strain evidence="5 7">AS-16-0540-1</strain>
    </source>
</reference>
<dbReference type="HAMAP" id="MF_00684">
    <property type="entry name" value="ac4C_amidohydr"/>
    <property type="match status" value="1"/>
</dbReference>
<organism evidence="5 7">
    <name type="scientific">Photobacterium damsela subsp. piscicida</name>
    <name type="common">Pasteurella piscicida</name>
    <dbReference type="NCBI Taxonomy" id="38294"/>
    <lineage>
        <taxon>Bacteria</taxon>
        <taxon>Pseudomonadati</taxon>
        <taxon>Pseudomonadota</taxon>
        <taxon>Gammaproteobacteria</taxon>
        <taxon>Vibrionales</taxon>
        <taxon>Vibrionaceae</taxon>
        <taxon>Photobacterium</taxon>
    </lineage>
</organism>
<dbReference type="PANTHER" id="PTHR38088">
    <property type="entry name" value="UCP029143 FAMILY PROTEIN"/>
    <property type="match status" value="1"/>
</dbReference>
<comment type="function">
    <text evidence="2">Catalyzes the hydrolysis of N(4)-acetylcytidine (ac4C).</text>
</comment>
<reference evidence="4" key="1">
    <citation type="journal article" date="2017" name="Genome Announc.">
        <title>Whole-Genome Sequence of Photobacterium damselae subsp. piscicida Strain 91-197, Isolated from Hybrid Striped Bass (Morone sp.) in the United States.</title>
        <authorList>
            <person name="Teru Y."/>
            <person name="Hikima J."/>
            <person name="Kono T."/>
            <person name="Sakai M."/>
            <person name="Takano T."/>
            <person name="Hawke J.P."/>
            <person name="Takeyama H."/>
            <person name="Aoki T."/>
        </authorList>
    </citation>
    <scope>NUCLEOTIDE SEQUENCE</scope>
    <source>
        <strain evidence="4">91-197</strain>
    </source>
</reference>
<dbReference type="CDD" id="cd06552">
    <property type="entry name" value="ASCH_yqfb_like"/>
    <property type="match status" value="1"/>
</dbReference>
<dbReference type="Pfam" id="PF04266">
    <property type="entry name" value="ASCH"/>
    <property type="match status" value="1"/>
</dbReference>
<dbReference type="Proteomes" id="UP000218676">
    <property type="component" value="Chromosome 1"/>
</dbReference>
<dbReference type="EC" id="3.5.1.135" evidence="2"/>